<dbReference type="Pfam" id="PF20152">
    <property type="entry name" value="DUF6534"/>
    <property type="match status" value="1"/>
</dbReference>
<proteinExistence type="predicted"/>
<comment type="caution">
    <text evidence="3">The sequence shown here is derived from an EMBL/GenBank/DDBJ whole genome shotgun (WGS) entry which is preliminary data.</text>
</comment>
<feature type="transmembrane region" description="Helical" evidence="1">
    <location>
        <begin position="20"/>
        <end position="41"/>
    </location>
</feature>
<dbReference type="InterPro" id="IPR045339">
    <property type="entry name" value="DUF6534"/>
</dbReference>
<dbReference type="EMBL" id="AYKW01000069">
    <property type="protein sequence ID" value="PIL22562.1"/>
    <property type="molecule type" value="Genomic_DNA"/>
</dbReference>
<keyword evidence="1" id="KW-1133">Transmembrane helix</keyword>
<evidence type="ECO:0000313" key="4">
    <source>
        <dbReference type="Proteomes" id="UP000230002"/>
    </source>
</evidence>
<dbReference type="PANTHER" id="PTHR40465">
    <property type="entry name" value="CHROMOSOME 1, WHOLE GENOME SHOTGUN SEQUENCE"/>
    <property type="match status" value="1"/>
</dbReference>
<reference evidence="3 4" key="1">
    <citation type="journal article" date="2015" name="Sci. Rep.">
        <title>Chromosome-level genome map provides insights into diverse defense mechanisms in the medicinal fungus Ganoderma sinense.</title>
        <authorList>
            <person name="Zhu Y."/>
            <person name="Xu J."/>
            <person name="Sun C."/>
            <person name="Zhou S."/>
            <person name="Xu H."/>
            <person name="Nelson D.R."/>
            <person name="Qian J."/>
            <person name="Song J."/>
            <person name="Luo H."/>
            <person name="Xiang L."/>
            <person name="Li Y."/>
            <person name="Xu Z."/>
            <person name="Ji A."/>
            <person name="Wang L."/>
            <person name="Lu S."/>
            <person name="Hayward A."/>
            <person name="Sun W."/>
            <person name="Li X."/>
            <person name="Schwartz D.C."/>
            <person name="Wang Y."/>
            <person name="Chen S."/>
        </authorList>
    </citation>
    <scope>NUCLEOTIDE SEQUENCE [LARGE SCALE GENOMIC DNA]</scope>
    <source>
        <strain evidence="3 4">ZZ0214-1</strain>
    </source>
</reference>
<keyword evidence="1" id="KW-0472">Membrane</keyword>
<gene>
    <name evidence="3" type="ORF">GSI_15251</name>
</gene>
<keyword evidence="1" id="KW-0812">Transmembrane</keyword>
<dbReference type="OrthoDB" id="2751245at2759"/>
<feature type="domain" description="DUF6534" evidence="2">
    <location>
        <begin position="166"/>
        <end position="250"/>
    </location>
</feature>
<dbReference type="Proteomes" id="UP000230002">
    <property type="component" value="Unassembled WGS sequence"/>
</dbReference>
<keyword evidence="4" id="KW-1185">Reference proteome</keyword>
<feature type="transmembrane region" description="Helical" evidence="1">
    <location>
        <begin position="62"/>
        <end position="83"/>
    </location>
</feature>
<evidence type="ECO:0000256" key="1">
    <source>
        <dbReference type="SAM" id="Phobius"/>
    </source>
</evidence>
<evidence type="ECO:0000313" key="3">
    <source>
        <dbReference type="EMBL" id="PIL22562.1"/>
    </source>
</evidence>
<dbReference type="AlphaFoldDB" id="A0A2G8RM29"/>
<organism evidence="3 4">
    <name type="scientific">Ganoderma sinense ZZ0214-1</name>
    <dbReference type="NCBI Taxonomy" id="1077348"/>
    <lineage>
        <taxon>Eukaryota</taxon>
        <taxon>Fungi</taxon>
        <taxon>Dikarya</taxon>
        <taxon>Basidiomycota</taxon>
        <taxon>Agaricomycotina</taxon>
        <taxon>Agaricomycetes</taxon>
        <taxon>Polyporales</taxon>
        <taxon>Polyporaceae</taxon>
        <taxon>Ganoderma</taxon>
    </lineage>
</organism>
<sequence>MGSLADSPLMWWPSVSDSVAPGGTLGVLLLSTLIAGIFFGVTTLQTLQYTDKFYQDSSILKFLVIVLWLLETLTMIFEASSLYTYSVSYNGTLFALVPIPWSFQIERAFSVLRRAHTTIGKTILVSTNRDRSSGHWRDRSKYNLNINGSLPRSVNILSTISSGLSIGTDVFIVCSLYWLCRNRAGSMQKGTLVKHTLLMGVNRGVLSALMQIMTTLTYFVCRPRLVWVAFHMANSKAHMMSLLSVLNARSARDGVGHDPEIVDARLRYRIERELASIPRRP</sequence>
<feature type="transmembrane region" description="Helical" evidence="1">
    <location>
        <begin position="156"/>
        <end position="179"/>
    </location>
</feature>
<evidence type="ECO:0000259" key="2">
    <source>
        <dbReference type="Pfam" id="PF20152"/>
    </source>
</evidence>
<protein>
    <recommendedName>
        <fullName evidence="2">DUF6534 domain-containing protein</fullName>
    </recommendedName>
</protein>
<accession>A0A2G8RM29</accession>
<dbReference type="PANTHER" id="PTHR40465:SF1">
    <property type="entry name" value="DUF6534 DOMAIN-CONTAINING PROTEIN"/>
    <property type="match status" value="1"/>
</dbReference>
<dbReference type="STRING" id="1077348.A0A2G8RM29"/>
<name>A0A2G8RM29_9APHY</name>